<protein>
    <submittedName>
        <fullName evidence="1">Uncharacterized protein</fullName>
    </submittedName>
</protein>
<proteinExistence type="predicted"/>
<dbReference type="EMBL" id="SOEG01000003">
    <property type="protein sequence ID" value="TDX53221.1"/>
    <property type="molecule type" value="Genomic_DNA"/>
</dbReference>
<keyword evidence="2" id="KW-1185">Reference proteome</keyword>
<reference evidence="1 2" key="1">
    <citation type="submission" date="2019-03" db="EMBL/GenBank/DDBJ databases">
        <title>Subsurface microbial communities from deep shales in Ohio and West Virginia, USA.</title>
        <authorList>
            <person name="Wrighton K."/>
        </authorList>
    </citation>
    <scope>NUCLEOTIDE SEQUENCE [LARGE SCALE GENOMIC DNA]</scope>
    <source>
        <strain evidence="1 2">MSL 6dP</strain>
    </source>
</reference>
<dbReference type="Proteomes" id="UP000295832">
    <property type="component" value="Unassembled WGS sequence"/>
</dbReference>
<gene>
    <name evidence="1" type="ORF">C7959_10373</name>
</gene>
<evidence type="ECO:0000313" key="2">
    <source>
        <dbReference type="Proteomes" id="UP000295832"/>
    </source>
</evidence>
<organism evidence="1 2">
    <name type="scientific">Orenia marismortui</name>
    <dbReference type="NCBI Taxonomy" id="46469"/>
    <lineage>
        <taxon>Bacteria</taxon>
        <taxon>Bacillati</taxon>
        <taxon>Bacillota</taxon>
        <taxon>Clostridia</taxon>
        <taxon>Halanaerobiales</taxon>
        <taxon>Halobacteroidaceae</taxon>
        <taxon>Orenia</taxon>
    </lineage>
</organism>
<accession>A0A4V3GYK1</accession>
<dbReference type="RefSeq" id="WP_134114855.1">
    <property type="nucleotide sequence ID" value="NZ_SOEG01000003.1"/>
</dbReference>
<sequence length="66" mass="7912">MYCPKCGSNDVLIHTVFSNLKYIICKNCFEEHSIKKHSRIIPEKLDKEQNKYQSCYKEELIKFNKL</sequence>
<comment type="caution">
    <text evidence="1">The sequence shown here is derived from an EMBL/GenBank/DDBJ whole genome shotgun (WGS) entry which is preliminary data.</text>
</comment>
<dbReference type="AlphaFoldDB" id="A0A4V3GYK1"/>
<evidence type="ECO:0000313" key="1">
    <source>
        <dbReference type="EMBL" id="TDX53221.1"/>
    </source>
</evidence>
<name>A0A4V3GYK1_9FIRM</name>